<dbReference type="EMBL" id="BSYR01000054">
    <property type="protein sequence ID" value="GMJ09157.1"/>
    <property type="molecule type" value="Genomic_DNA"/>
</dbReference>
<evidence type="ECO:0000313" key="7">
    <source>
        <dbReference type="Proteomes" id="UP001165190"/>
    </source>
</evidence>
<evidence type="ECO:0000256" key="1">
    <source>
        <dbReference type="ARBA" id="ARBA00022723"/>
    </source>
</evidence>
<dbReference type="SUPFAM" id="SSF57756">
    <property type="entry name" value="Retrovirus zinc finger-like domains"/>
    <property type="match status" value="1"/>
</dbReference>
<evidence type="ECO:0000256" key="4">
    <source>
        <dbReference type="PROSITE-ProRule" id="PRU00325"/>
    </source>
</evidence>
<keyword evidence="2 4" id="KW-0863">Zinc-finger</keyword>
<evidence type="ECO:0000259" key="5">
    <source>
        <dbReference type="PROSITE" id="PS50966"/>
    </source>
</evidence>
<dbReference type="Proteomes" id="UP001165190">
    <property type="component" value="Unassembled WGS sequence"/>
</dbReference>
<name>A0A9W7J6P9_HIBTR</name>
<gene>
    <name evidence="6" type="ORF">HRI_004584900</name>
</gene>
<dbReference type="PROSITE" id="PS50966">
    <property type="entry name" value="ZF_SWIM"/>
    <property type="match status" value="1"/>
</dbReference>
<organism evidence="6 7">
    <name type="scientific">Hibiscus trionum</name>
    <name type="common">Flower of an hour</name>
    <dbReference type="NCBI Taxonomy" id="183268"/>
    <lineage>
        <taxon>Eukaryota</taxon>
        <taxon>Viridiplantae</taxon>
        <taxon>Streptophyta</taxon>
        <taxon>Embryophyta</taxon>
        <taxon>Tracheophyta</taxon>
        <taxon>Spermatophyta</taxon>
        <taxon>Magnoliopsida</taxon>
        <taxon>eudicotyledons</taxon>
        <taxon>Gunneridae</taxon>
        <taxon>Pentapetalae</taxon>
        <taxon>rosids</taxon>
        <taxon>malvids</taxon>
        <taxon>Malvales</taxon>
        <taxon>Malvaceae</taxon>
        <taxon>Malvoideae</taxon>
        <taxon>Hibiscus</taxon>
    </lineage>
</organism>
<evidence type="ECO:0000256" key="2">
    <source>
        <dbReference type="ARBA" id="ARBA00022771"/>
    </source>
</evidence>
<comment type="caution">
    <text evidence="6">The sequence shown here is derived from an EMBL/GenBank/DDBJ whole genome shotgun (WGS) entry which is preliminary data.</text>
</comment>
<dbReference type="InterPro" id="IPR036875">
    <property type="entry name" value="Znf_CCHC_sf"/>
</dbReference>
<reference evidence="6" key="1">
    <citation type="submission" date="2023-05" db="EMBL/GenBank/DDBJ databases">
        <title>Genome and transcriptome analyses reveal genes involved in the formation of fine ridges on petal epidermal cells in Hibiscus trionum.</title>
        <authorList>
            <person name="Koshimizu S."/>
            <person name="Masuda S."/>
            <person name="Ishii T."/>
            <person name="Shirasu K."/>
            <person name="Hoshino A."/>
            <person name="Arita M."/>
        </authorList>
    </citation>
    <scope>NUCLEOTIDE SEQUENCE</scope>
    <source>
        <strain evidence="6">Hamamatsu line</strain>
    </source>
</reference>
<dbReference type="AlphaFoldDB" id="A0A9W7J6P9"/>
<dbReference type="Pfam" id="PF04434">
    <property type="entry name" value="SWIM"/>
    <property type="match status" value="1"/>
</dbReference>
<proteinExistence type="predicted"/>
<sequence length="233" mass="26627">MTTNLAEAVNSSLKGVRQLPITSIVKATYYRLATLFATLGRQAAEYMAGGHIVHPDFRTKLYTQLHQSRQMTTTLFSREGHKFRVSEYSRQLEGIQHNAYVVDLRARTCECGIFQTFKYPCAHAIAACANQRIDYMQLVDPVYLLQMVFKVYEKEFPPIGNEVDPNVVDTEPTIRPDPALLRDKGRPRSTRIYCAKDMVEHREKTGQKKHCSICKHPGHTKNKCPNRSAPRLN</sequence>
<keyword evidence="7" id="KW-1185">Reference proteome</keyword>
<dbReference type="GO" id="GO:0003676">
    <property type="term" value="F:nucleic acid binding"/>
    <property type="evidence" value="ECO:0007669"/>
    <property type="project" value="InterPro"/>
</dbReference>
<dbReference type="SMART" id="SM00575">
    <property type="entry name" value="ZnF_PMZ"/>
    <property type="match status" value="1"/>
</dbReference>
<dbReference type="InterPro" id="IPR007527">
    <property type="entry name" value="Znf_SWIM"/>
</dbReference>
<dbReference type="OrthoDB" id="987765at2759"/>
<protein>
    <recommendedName>
        <fullName evidence="5">SWIM-type domain-containing protein</fullName>
    </recommendedName>
</protein>
<evidence type="ECO:0000313" key="6">
    <source>
        <dbReference type="EMBL" id="GMJ09157.1"/>
    </source>
</evidence>
<accession>A0A9W7J6P9</accession>
<dbReference type="PANTHER" id="PTHR31973:SF195">
    <property type="entry name" value="MUDR FAMILY TRANSPOSASE"/>
    <property type="match status" value="1"/>
</dbReference>
<keyword evidence="3" id="KW-0862">Zinc</keyword>
<dbReference type="InterPro" id="IPR006564">
    <property type="entry name" value="Znf_PMZ"/>
</dbReference>
<dbReference type="GO" id="GO:0008270">
    <property type="term" value="F:zinc ion binding"/>
    <property type="evidence" value="ECO:0007669"/>
    <property type="project" value="UniProtKB-KW"/>
</dbReference>
<evidence type="ECO:0000256" key="3">
    <source>
        <dbReference type="ARBA" id="ARBA00022833"/>
    </source>
</evidence>
<keyword evidence="1" id="KW-0479">Metal-binding</keyword>
<feature type="domain" description="SWIM-type" evidence="5">
    <location>
        <begin position="100"/>
        <end position="132"/>
    </location>
</feature>
<dbReference type="PANTHER" id="PTHR31973">
    <property type="entry name" value="POLYPROTEIN, PUTATIVE-RELATED"/>
    <property type="match status" value="1"/>
</dbReference>